<reference evidence="4" key="1">
    <citation type="submission" date="2021-02" db="EMBL/GenBank/DDBJ databases">
        <authorList>
            <person name="Dougan E. K."/>
            <person name="Rhodes N."/>
            <person name="Thang M."/>
            <person name="Chan C."/>
        </authorList>
    </citation>
    <scope>NUCLEOTIDE SEQUENCE</scope>
</reference>
<dbReference type="InterPro" id="IPR006816">
    <property type="entry name" value="ELMO_dom"/>
</dbReference>
<dbReference type="OrthoDB" id="67155at2759"/>
<proteinExistence type="predicted"/>
<dbReference type="Pfam" id="PF04727">
    <property type="entry name" value="ELMO_CED12"/>
    <property type="match status" value="1"/>
</dbReference>
<feature type="region of interest" description="Disordered" evidence="1">
    <location>
        <begin position="175"/>
        <end position="209"/>
    </location>
</feature>
<dbReference type="AlphaFoldDB" id="A0A813GE03"/>
<evidence type="ECO:0000259" key="2">
    <source>
        <dbReference type="PROSITE" id="PS51335"/>
    </source>
</evidence>
<dbReference type="EMBL" id="CAJNNV010006767">
    <property type="protein sequence ID" value="CAE8594050.1"/>
    <property type="molecule type" value="Genomic_DNA"/>
</dbReference>
<sequence length="426" mass="45688">MAAVGLPSQQETTIGMDFRTVRCWEYGKLLLPSLDEESGEAGSRPLAGKVQVVSAWFGDAADAAQRRDITAEVQEMIAASDLASPRLCDGKVSSLETAVAVHATTRSWGDPAPFRVKQLEVSYVHDWLSEDERAVMQALSNRANEKAQGCPDLEVLLPRLGSALLGAAQRCLSSSSTAPGSSPGSPSAGPSESLGGTSPRWRQLGFQSSNPRTDLRTGILALDAMVYLAERYPLATGQMVREAQNDGIDYPFAVASINITQHLARYLHLVRDGSSGGSASGIQAAPPRVVQRFARLLLSSGAAETSSDKFAPDAFCELHAAVLARLHATWKGLKTENPHLTVMHFGPAMEQTLFAVRSFCLIAEMETPSEFRSFSGRSVSEVLIPAEQPPDEAKDSVRVSVQRTLQNVSESASILGTYLSGVFNAR</sequence>
<dbReference type="PROSITE" id="PS51335">
    <property type="entry name" value="ELMO"/>
    <property type="match status" value="1"/>
</dbReference>
<evidence type="ECO:0000313" key="4">
    <source>
        <dbReference type="EMBL" id="CAE8623361.1"/>
    </source>
</evidence>
<feature type="domain" description="ELMO" evidence="2">
    <location>
        <begin position="152"/>
        <end position="360"/>
    </location>
</feature>
<evidence type="ECO:0000256" key="1">
    <source>
        <dbReference type="SAM" id="MobiDB-lite"/>
    </source>
</evidence>
<accession>A0A813GE03</accession>
<dbReference type="EMBL" id="CAJNNW010000119">
    <property type="protein sequence ID" value="CAE8623361.1"/>
    <property type="molecule type" value="Genomic_DNA"/>
</dbReference>
<protein>
    <recommendedName>
        <fullName evidence="2">ELMO domain-containing protein</fullName>
    </recommendedName>
</protein>
<gene>
    <name evidence="3" type="ORF">PGLA1383_LOCUS12625</name>
    <name evidence="4" type="ORF">PGLA2088_LOCUS209</name>
</gene>
<evidence type="ECO:0000313" key="5">
    <source>
        <dbReference type="Proteomes" id="UP000626109"/>
    </source>
</evidence>
<name>A0A813GE03_POLGL</name>
<evidence type="ECO:0000313" key="3">
    <source>
        <dbReference type="EMBL" id="CAE8594050.1"/>
    </source>
</evidence>
<organism evidence="4 5">
    <name type="scientific">Polarella glacialis</name>
    <name type="common">Dinoflagellate</name>
    <dbReference type="NCBI Taxonomy" id="89957"/>
    <lineage>
        <taxon>Eukaryota</taxon>
        <taxon>Sar</taxon>
        <taxon>Alveolata</taxon>
        <taxon>Dinophyceae</taxon>
        <taxon>Suessiales</taxon>
        <taxon>Suessiaceae</taxon>
        <taxon>Polarella</taxon>
    </lineage>
</organism>
<dbReference type="InterPro" id="IPR050868">
    <property type="entry name" value="ELMO_domain-containing"/>
</dbReference>
<dbReference type="PANTHER" id="PTHR12771">
    <property type="entry name" value="ENGULFMENT AND CELL MOTILITY"/>
    <property type="match status" value="1"/>
</dbReference>
<evidence type="ECO:0000313" key="6">
    <source>
        <dbReference type="Proteomes" id="UP000654075"/>
    </source>
</evidence>
<dbReference type="Proteomes" id="UP000654075">
    <property type="component" value="Unassembled WGS sequence"/>
</dbReference>
<feature type="compositionally biased region" description="Low complexity" evidence="1">
    <location>
        <begin position="175"/>
        <end position="196"/>
    </location>
</feature>
<dbReference type="Proteomes" id="UP000626109">
    <property type="component" value="Unassembled WGS sequence"/>
</dbReference>
<keyword evidence="6" id="KW-1185">Reference proteome</keyword>
<comment type="caution">
    <text evidence="4">The sequence shown here is derived from an EMBL/GenBank/DDBJ whole genome shotgun (WGS) entry which is preliminary data.</text>
</comment>